<evidence type="ECO:0000313" key="8">
    <source>
        <dbReference type="Proteomes" id="UP001612915"/>
    </source>
</evidence>
<feature type="binding site" evidence="3">
    <location>
        <position position="302"/>
    </location>
    <ligand>
        <name>Zn(2+)</name>
        <dbReference type="ChEBI" id="CHEBI:29105"/>
    </ligand>
</feature>
<reference evidence="7 8" key="1">
    <citation type="submission" date="2024-10" db="EMBL/GenBank/DDBJ databases">
        <title>The Natural Products Discovery Center: Release of the First 8490 Sequenced Strains for Exploring Actinobacteria Biosynthetic Diversity.</title>
        <authorList>
            <person name="Kalkreuter E."/>
            <person name="Kautsar S.A."/>
            <person name="Yang D."/>
            <person name="Bader C.D."/>
            <person name="Teijaro C.N."/>
            <person name="Fluegel L."/>
            <person name="Davis C.M."/>
            <person name="Simpson J.R."/>
            <person name="Lauterbach L."/>
            <person name="Steele A.D."/>
            <person name="Gui C."/>
            <person name="Meng S."/>
            <person name="Li G."/>
            <person name="Viehrig K."/>
            <person name="Ye F."/>
            <person name="Su P."/>
            <person name="Kiefer A.F."/>
            <person name="Nichols A."/>
            <person name="Cepeda A.J."/>
            <person name="Yan W."/>
            <person name="Fan B."/>
            <person name="Jiang Y."/>
            <person name="Adhikari A."/>
            <person name="Zheng C.-J."/>
            <person name="Schuster L."/>
            <person name="Cowan T.M."/>
            <person name="Smanski M.J."/>
            <person name="Chevrette M.G."/>
            <person name="De Carvalho L.P.S."/>
            <person name="Shen B."/>
        </authorList>
    </citation>
    <scope>NUCLEOTIDE SEQUENCE [LARGE SCALE GENOMIC DNA]</scope>
    <source>
        <strain evidence="7 8">NPDC049639</strain>
    </source>
</reference>
<feature type="domain" description="EngC GTPase" evidence="5">
    <location>
        <begin position="125"/>
        <end position="272"/>
    </location>
</feature>
<keyword evidence="1 3" id="KW-0547">Nucleotide-binding</keyword>
<feature type="binding site" evidence="3">
    <location>
        <position position="309"/>
    </location>
    <ligand>
        <name>Zn(2+)</name>
        <dbReference type="ChEBI" id="CHEBI:29105"/>
    </ligand>
</feature>
<dbReference type="RefSeq" id="WP_398281804.1">
    <property type="nucleotide sequence ID" value="NZ_JBITLV010000004.1"/>
</dbReference>
<dbReference type="InterPro" id="IPR004881">
    <property type="entry name" value="Ribosome_biogen_GTPase_RsgA"/>
</dbReference>
<dbReference type="NCBIfam" id="TIGR00157">
    <property type="entry name" value="ribosome small subunit-dependent GTPase A"/>
    <property type="match status" value="1"/>
</dbReference>
<keyword evidence="3" id="KW-0862">Zinc</keyword>
<feature type="binding site" evidence="3">
    <location>
        <position position="298"/>
    </location>
    <ligand>
        <name>Zn(2+)</name>
        <dbReference type="ChEBI" id="CHEBI:29105"/>
    </ligand>
</feature>
<evidence type="ECO:0000259" key="6">
    <source>
        <dbReference type="PROSITE" id="PS51721"/>
    </source>
</evidence>
<feature type="region of interest" description="Disordered" evidence="4">
    <location>
        <begin position="1"/>
        <end position="34"/>
    </location>
</feature>
<dbReference type="Gene3D" id="3.40.50.300">
    <property type="entry name" value="P-loop containing nucleotide triphosphate hydrolases"/>
    <property type="match status" value="1"/>
</dbReference>
<feature type="domain" description="CP-type G" evidence="6">
    <location>
        <begin position="116"/>
        <end position="274"/>
    </location>
</feature>
<dbReference type="Gene3D" id="1.10.40.50">
    <property type="entry name" value="Probable gtpase engc, domain 3"/>
    <property type="match status" value="1"/>
</dbReference>
<keyword evidence="3" id="KW-0479">Metal-binding</keyword>
<keyword evidence="3" id="KW-0963">Cytoplasm</keyword>
<evidence type="ECO:0000256" key="1">
    <source>
        <dbReference type="ARBA" id="ARBA00022741"/>
    </source>
</evidence>
<comment type="function">
    <text evidence="3">One of several proteins that assist in the late maturation steps of the functional core of the 30S ribosomal subunit. Helps release RbfA from mature subunits. May play a role in the assembly of ribosomal proteins into the subunit. Circularly permuted GTPase that catalyzes slow GTP hydrolysis, GTPase activity is stimulated by the 30S ribosomal subunit.</text>
</comment>
<sequence length="342" mass="36021">MSRGPRDDEDQVRVRANPRGSRPRTKDRPRHANAVPAQVVTVDRGRYGCLLGSFTGADPAAEPVVAMKARELGRASVVVGDRVELVGDVSGSPGSLARIVRVVERTSVLRRSADDNDPVERVIVANADQLAVVTAVADPEPRTGLIDRCLVAAYDAGIEPVIVLTKADLADPAPFLANFAALDVPYLVTRRGPGGELEGTDGVRARLEGRVTVFVGHSGVGKSTLVNALVPTADRATGRVNDVTGRGRHTSTSAVALALPDGGWVVDTPGIRSFGLAHVDPDRLLNAFEDLAGGTEDCPRGCSHDEPECGLDAWVAAGHAGPAGPARLESYRRLLRSRLTPP</sequence>
<dbReference type="InterPro" id="IPR010914">
    <property type="entry name" value="RsgA_GTPase_dom"/>
</dbReference>
<gene>
    <name evidence="3 7" type="primary">rsgA</name>
    <name evidence="7" type="ORF">ACIB24_14975</name>
</gene>
<keyword evidence="2 3" id="KW-0342">GTP-binding</keyword>
<dbReference type="Proteomes" id="UP001612915">
    <property type="component" value="Unassembled WGS sequence"/>
</dbReference>
<feature type="compositionally biased region" description="Basic residues" evidence="4">
    <location>
        <begin position="21"/>
        <end position="31"/>
    </location>
</feature>
<comment type="subcellular location">
    <subcellularLocation>
        <location evidence="3">Cytoplasm</location>
    </subcellularLocation>
</comment>
<evidence type="ECO:0000256" key="3">
    <source>
        <dbReference type="HAMAP-Rule" id="MF_01820"/>
    </source>
</evidence>
<keyword evidence="3" id="KW-0378">Hydrolase</keyword>
<accession>A0ABW8APR5</accession>
<dbReference type="EC" id="3.6.1.-" evidence="3"/>
<evidence type="ECO:0000256" key="2">
    <source>
        <dbReference type="ARBA" id="ARBA00023134"/>
    </source>
</evidence>
<keyword evidence="3" id="KW-0690">Ribosome biogenesis</keyword>
<evidence type="ECO:0000256" key="4">
    <source>
        <dbReference type="SAM" id="MobiDB-lite"/>
    </source>
</evidence>
<dbReference type="InterPro" id="IPR027417">
    <property type="entry name" value="P-loop_NTPase"/>
</dbReference>
<dbReference type="PROSITE" id="PS50936">
    <property type="entry name" value="ENGC_GTPASE"/>
    <property type="match status" value="1"/>
</dbReference>
<feature type="binding site" evidence="3">
    <location>
        <position position="304"/>
    </location>
    <ligand>
        <name>Zn(2+)</name>
        <dbReference type="ChEBI" id="CHEBI:29105"/>
    </ligand>
</feature>
<dbReference type="PANTHER" id="PTHR32120:SF11">
    <property type="entry name" value="SMALL RIBOSOMAL SUBUNIT BIOGENESIS GTPASE RSGA 1, MITOCHONDRIAL-RELATED"/>
    <property type="match status" value="1"/>
</dbReference>
<evidence type="ECO:0000259" key="5">
    <source>
        <dbReference type="PROSITE" id="PS50936"/>
    </source>
</evidence>
<organism evidence="7 8">
    <name type="scientific">Spongisporangium articulatum</name>
    <dbReference type="NCBI Taxonomy" id="3362603"/>
    <lineage>
        <taxon>Bacteria</taxon>
        <taxon>Bacillati</taxon>
        <taxon>Actinomycetota</taxon>
        <taxon>Actinomycetes</taxon>
        <taxon>Kineosporiales</taxon>
        <taxon>Kineosporiaceae</taxon>
        <taxon>Spongisporangium</taxon>
    </lineage>
</organism>
<evidence type="ECO:0000313" key="7">
    <source>
        <dbReference type="EMBL" id="MFI7588370.1"/>
    </source>
</evidence>
<protein>
    <recommendedName>
        <fullName evidence="3">Small ribosomal subunit biogenesis GTPase RsgA</fullName>
        <ecNumber evidence="3">3.6.1.-</ecNumber>
    </recommendedName>
</protein>
<dbReference type="CDD" id="cd01854">
    <property type="entry name" value="YjeQ_EngC"/>
    <property type="match status" value="1"/>
</dbReference>
<feature type="binding site" evidence="3">
    <location>
        <begin position="165"/>
        <end position="168"/>
    </location>
    <ligand>
        <name>GTP</name>
        <dbReference type="ChEBI" id="CHEBI:37565"/>
    </ligand>
</feature>
<dbReference type="EMBL" id="JBITLV010000004">
    <property type="protein sequence ID" value="MFI7588370.1"/>
    <property type="molecule type" value="Genomic_DNA"/>
</dbReference>
<dbReference type="PANTHER" id="PTHR32120">
    <property type="entry name" value="SMALL RIBOSOMAL SUBUNIT BIOGENESIS GTPASE RSGA"/>
    <property type="match status" value="1"/>
</dbReference>
<comment type="caution">
    <text evidence="7">The sequence shown here is derived from an EMBL/GenBank/DDBJ whole genome shotgun (WGS) entry which is preliminary data.</text>
</comment>
<proteinExistence type="inferred from homology"/>
<keyword evidence="8" id="KW-1185">Reference proteome</keyword>
<dbReference type="HAMAP" id="MF_01820">
    <property type="entry name" value="GTPase_RsgA"/>
    <property type="match status" value="1"/>
</dbReference>
<name>A0ABW8APR5_9ACTN</name>
<feature type="binding site" evidence="3">
    <location>
        <begin position="216"/>
        <end position="224"/>
    </location>
    <ligand>
        <name>GTP</name>
        <dbReference type="ChEBI" id="CHEBI:37565"/>
    </ligand>
</feature>
<comment type="subunit">
    <text evidence="3">Monomer. Associates with 30S ribosomal subunit, binds 16S rRNA.</text>
</comment>
<comment type="similarity">
    <text evidence="3">Belongs to the TRAFAC class YlqF/YawG GTPase family. RsgA subfamily.</text>
</comment>
<dbReference type="PROSITE" id="PS51721">
    <property type="entry name" value="G_CP"/>
    <property type="match status" value="1"/>
</dbReference>
<dbReference type="SUPFAM" id="SSF52540">
    <property type="entry name" value="P-loop containing nucleoside triphosphate hydrolases"/>
    <property type="match status" value="1"/>
</dbReference>
<keyword evidence="3" id="KW-0699">rRNA-binding</keyword>
<keyword evidence="3" id="KW-0694">RNA-binding</keyword>
<comment type="cofactor">
    <cofactor evidence="3">
        <name>Zn(2+)</name>
        <dbReference type="ChEBI" id="CHEBI:29105"/>
    </cofactor>
    <text evidence="3">Binds 1 zinc ion per subunit.</text>
</comment>
<dbReference type="Pfam" id="PF03193">
    <property type="entry name" value="RsgA_GTPase"/>
    <property type="match status" value="1"/>
</dbReference>
<dbReference type="InterPro" id="IPR030378">
    <property type="entry name" value="G_CP_dom"/>
</dbReference>